<evidence type="ECO:0000313" key="1">
    <source>
        <dbReference type="EMBL" id="MFM0715253.1"/>
    </source>
</evidence>
<evidence type="ECO:0000313" key="2">
    <source>
        <dbReference type="Proteomes" id="UP001629392"/>
    </source>
</evidence>
<name>A0ABW9E8C6_9BURK</name>
<sequence length="48" mass="5376">MTFTDSADNAAFAVARHVPRSSLLRAHLLSHLLPHLPQRHSHALRRAV</sequence>
<protein>
    <submittedName>
        <fullName evidence="1">Uncharacterized protein</fullName>
    </submittedName>
</protein>
<dbReference type="RefSeq" id="WP_408152057.1">
    <property type="nucleotide sequence ID" value="NZ_JAQQCJ010000003.1"/>
</dbReference>
<proteinExistence type="predicted"/>
<reference evidence="1 2" key="1">
    <citation type="journal article" date="2024" name="Chem. Sci.">
        <title>Discovery of megapolipeptins by genome mining of a Burkholderiales bacteria collection.</title>
        <authorList>
            <person name="Paulo B.S."/>
            <person name="Recchia M.J.J."/>
            <person name="Lee S."/>
            <person name="Fergusson C.H."/>
            <person name="Romanowski S.B."/>
            <person name="Hernandez A."/>
            <person name="Krull N."/>
            <person name="Liu D.Y."/>
            <person name="Cavanagh H."/>
            <person name="Bos A."/>
            <person name="Gray C.A."/>
            <person name="Murphy B.T."/>
            <person name="Linington R.G."/>
            <person name="Eustaquio A.S."/>
        </authorList>
    </citation>
    <scope>NUCLEOTIDE SEQUENCE [LARGE SCALE GENOMIC DNA]</scope>
    <source>
        <strain evidence="1 2">RL17-350-BIC-E</strain>
    </source>
</reference>
<accession>A0ABW9E8C6</accession>
<dbReference type="Proteomes" id="UP001629392">
    <property type="component" value="Unassembled WGS sequence"/>
</dbReference>
<dbReference type="EMBL" id="JAQQCL010000001">
    <property type="protein sequence ID" value="MFM0715253.1"/>
    <property type="molecule type" value="Genomic_DNA"/>
</dbReference>
<keyword evidence="2" id="KW-1185">Reference proteome</keyword>
<gene>
    <name evidence="1" type="ORF">PQQ73_02785</name>
</gene>
<organism evidence="1 2">
    <name type="scientific">Paraburkholderia strydomiana</name>
    <dbReference type="NCBI Taxonomy" id="1245417"/>
    <lineage>
        <taxon>Bacteria</taxon>
        <taxon>Pseudomonadati</taxon>
        <taxon>Pseudomonadota</taxon>
        <taxon>Betaproteobacteria</taxon>
        <taxon>Burkholderiales</taxon>
        <taxon>Burkholderiaceae</taxon>
        <taxon>Paraburkholderia</taxon>
    </lineage>
</organism>
<comment type="caution">
    <text evidence="1">The sequence shown here is derived from an EMBL/GenBank/DDBJ whole genome shotgun (WGS) entry which is preliminary data.</text>
</comment>